<sequence>MLEMALRFILSNPDVHTIVPGMRQIGNVVTNIAASDGDSLSPELLRELKDHCWDRTPTERRQ</sequence>
<gene>
    <name evidence="1" type="ORF">IC230_32460</name>
</gene>
<accession>A0A927GH73</accession>
<dbReference type="Proteomes" id="UP000653797">
    <property type="component" value="Unassembled WGS sequence"/>
</dbReference>
<dbReference type="AlphaFoldDB" id="A0A927GH73"/>
<keyword evidence="2" id="KW-1185">Reference proteome</keyword>
<evidence type="ECO:0008006" key="3">
    <source>
        <dbReference type="Google" id="ProtNLM"/>
    </source>
</evidence>
<name>A0A927GH73_9BACT</name>
<reference evidence="1" key="1">
    <citation type="submission" date="2020-09" db="EMBL/GenBank/DDBJ databases">
        <authorList>
            <person name="Kim M.K."/>
        </authorList>
    </citation>
    <scope>NUCLEOTIDE SEQUENCE</scope>
    <source>
        <strain evidence="1">BT704</strain>
    </source>
</reference>
<comment type="caution">
    <text evidence="1">The sequence shown here is derived from an EMBL/GenBank/DDBJ whole genome shotgun (WGS) entry which is preliminary data.</text>
</comment>
<proteinExistence type="predicted"/>
<dbReference type="Gene3D" id="3.20.20.100">
    <property type="entry name" value="NADP-dependent oxidoreductase domain"/>
    <property type="match status" value="1"/>
</dbReference>
<protein>
    <recommendedName>
        <fullName evidence="3">NADP-dependent oxidoreductase domain-containing protein</fullName>
    </recommendedName>
</protein>
<dbReference type="EMBL" id="JACXAA010000026">
    <property type="protein sequence ID" value="MBD2757629.1"/>
    <property type="molecule type" value="Genomic_DNA"/>
</dbReference>
<evidence type="ECO:0000313" key="2">
    <source>
        <dbReference type="Proteomes" id="UP000653797"/>
    </source>
</evidence>
<dbReference type="InterPro" id="IPR036812">
    <property type="entry name" value="NAD(P)_OxRdtase_dom_sf"/>
</dbReference>
<dbReference type="SUPFAM" id="SSF51430">
    <property type="entry name" value="NAD(P)-linked oxidoreductase"/>
    <property type="match status" value="1"/>
</dbReference>
<organism evidence="1 2">
    <name type="scientific">Spirosoma validum</name>
    <dbReference type="NCBI Taxonomy" id="2771355"/>
    <lineage>
        <taxon>Bacteria</taxon>
        <taxon>Pseudomonadati</taxon>
        <taxon>Bacteroidota</taxon>
        <taxon>Cytophagia</taxon>
        <taxon>Cytophagales</taxon>
        <taxon>Cytophagaceae</taxon>
        <taxon>Spirosoma</taxon>
    </lineage>
</organism>
<evidence type="ECO:0000313" key="1">
    <source>
        <dbReference type="EMBL" id="MBD2757629.1"/>
    </source>
</evidence>